<organism evidence="1 2">
    <name type="scientific">Aquimarina spongiae</name>
    <dbReference type="NCBI Taxonomy" id="570521"/>
    <lineage>
        <taxon>Bacteria</taxon>
        <taxon>Pseudomonadati</taxon>
        <taxon>Bacteroidota</taxon>
        <taxon>Flavobacteriia</taxon>
        <taxon>Flavobacteriales</taxon>
        <taxon>Flavobacteriaceae</taxon>
        <taxon>Aquimarina</taxon>
    </lineage>
</organism>
<keyword evidence="2" id="KW-1185">Reference proteome</keyword>
<sequence length="167" mass="18790">MNTEIYAKSAQESMTKILLLSTIITLFSGCSFSKKPQLKHIDNLEVKNVSLRDITLHADAVFDNPNYLGGTLSIEDVQVFVDNIAVGTISTREFEVPAKDEFSIPLQGTFSLSKIYKQHKQNLLGSVLKVIQTDSLQIEYKGVLRYHLGNFSYPYEIEKTQKIAVSK</sequence>
<evidence type="ECO:0000313" key="1">
    <source>
        <dbReference type="EMBL" id="SHJ04181.1"/>
    </source>
</evidence>
<dbReference type="Proteomes" id="UP000184432">
    <property type="component" value="Unassembled WGS sequence"/>
</dbReference>
<evidence type="ECO:0008006" key="3">
    <source>
        <dbReference type="Google" id="ProtNLM"/>
    </source>
</evidence>
<dbReference type="SUPFAM" id="SSF117070">
    <property type="entry name" value="LEA14-like"/>
    <property type="match status" value="1"/>
</dbReference>
<accession>A0A1M6G2I5</accession>
<gene>
    <name evidence="1" type="ORF">SAMN04488508_10536</name>
</gene>
<dbReference type="RefSeq" id="WP_073316252.1">
    <property type="nucleotide sequence ID" value="NZ_FQYP01000005.1"/>
</dbReference>
<dbReference type="Gene3D" id="2.60.40.1820">
    <property type="match status" value="1"/>
</dbReference>
<name>A0A1M6G2I5_9FLAO</name>
<evidence type="ECO:0000313" key="2">
    <source>
        <dbReference type="Proteomes" id="UP000184432"/>
    </source>
</evidence>
<dbReference type="STRING" id="570521.SAMN04488508_10536"/>
<dbReference type="OrthoDB" id="1144002at2"/>
<reference evidence="2" key="1">
    <citation type="submission" date="2016-11" db="EMBL/GenBank/DDBJ databases">
        <authorList>
            <person name="Varghese N."/>
            <person name="Submissions S."/>
        </authorList>
    </citation>
    <scope>NUCLEOTIDE SEQUENCE [LARGE SCALE GENOMIC DNA]</scope>
    <source>
        <strain evidence="2">DSM 22623</strain>
    </source>
</reference>
<protein>
    <recommendedName>
        <fullName evidence="3">Late embryogenesis abundant protein</fullName>
    </recommendedName>
</protein>
<dbReference type="AlphaFoldDB" id="A0A1M6G2I5"/>
<proteinExistence type="predicted"/>
<dbReference type="EMBL" id="FQYP01000005">
    <property type="protein sequence ID" value="SHJ04181.1"/>
    <property type="molecule type" value="Genomic_DNA"/>
</dbReference>